<feature type="domain" description="FAD dependent oxidoreductase" evidence="2">
    <location>
        <begin position="3"/>
        <end position="390"/>
    </location>
</feature>
<dbReference type="Gene3D" id="3.30.9.10">
    <property type="entry name" value="D-Amino Acid Oxidase, subunit A, domain 2"/>
    <property type="match status" value="1"/>
</dbReference>
<dbReference type="SUPFAM" id="SSF51905">
    <property type="entry name" value="FAD/NAD(P)-binding domain"/>
    <property type="match status" value="1"/>
</dbReference>
<dbReference type="InterPro" id="IPR036188">
    <property type="entry name" value="FAD/NAD-bd_sf"/>
</dbReference>
<evidence type="ECO:0000313" key="3">
    <source>
        <dbReference type="EMBL" id="UQN14658.1"/>
    </source>
</evidence>
<dbReference type="PANTHER" id="PTHR13847">
    <property type="entry name" value="SARCOSINE DEHYDROGENASE-RELATED"/>
    <property type="match status" value="1"/>
</dbReference>
<dbReference type="Pfam" id="PF01266">
    <property type="entry name" value="DAO"/>
    <property type="match status" value="1"/>
</dbReference>
<sequence length="408" mass="43685">MRVGVIGAGVVGLSTAWHLVRGGAEVTVLDRTDDDRARASWGNAGHIVPAMSMPLPERRNLTAAATSFYKRSAAVTAPRSYDSETLRFLAEFAGNARHRKWMASLRETMPLNLLAIAAFEELESAGVETTRESAPFTSALTEHREAEGLFAHYAAVAEAGYDIDLRLLAGASLTAVEPLARLKRFGVELSGQSLVHPPKLLQGLREAVESLGVTVDLDIAVDQVERDGDRVIIIGQGARHDFDAVVIATGAALGRLAKPHGVRRPVVAGFGYSMSVEVPENTRGMLYFPSELIASTRLGDRLRVSSLMQIDRPDSGSRAASHARLLRTAQTVLPDADWRTVDDRWFGARPVSSDGKPLLGATDTPGIFVNGGHGMWGVTLGPITGKLVAASVLSSGRTRPPRGTEATR</sequence>
<reference evidence="3" key="1">
    <citation type="submission" date="2022-05" db="EMBL/GenBank/DDBJ databases">
        <title>Complete genome sequence of toluene-degrading Gulosibacter sediminis strain ACHW.36C.</title>
        <authorList>
            <person name="Wai A.C."/>
            <person name="Lai G.K."/>
            <person name="Griffin S.D."/>
            <person name="Leung F.C."/>
        </authorList>
    </citation>
    <scope>NUCLEOTIDE SEQUENCE [LARGE SCALE GENOMIC DNA]</scope>
    <source>
        <strain evidence="3">ACHW.36C</strain>
    </source>
</reference>
<dbReference type="SUPFAM" id="SSF54373">
    <property type="entry name" value="FAD-linked reductases, C-terminal domain"/>
    <property type="match status" value="1"/>
</dbReference>
<dbReference type="EMBL" id="CP097160">
    <property type="protein sequence ID" value="UQN14658.1"/>
    <property type="molecule type" value="Genomic_DNA"/>
</dbReference>
<protein>
    <submittedName>
        <fullName evidence="3">FAD-binding oxidoreductase</fullName>
    </submittedName>
</protein>
<accession>A0ABY4MW55</accession>
<dbReference type="PANTHER" id="PTHR13847:SF289">
    <property type="entry name" value="GLYCINE OXIDASE"/>
    <property type="match status" value="1"/>
</dbReference>
<dbReference type="Gene3D" id="3.50.50.60">
    <property type="entry name" value="FAD/NAD(P)-binding domain"/>
    <property type="match status" value="2"/>
</dbReference>
<proteinExistence type="predicted"/>
<evidence type="ECO:0000256" key="1">
    <source>
        <dbReference type="ARBA" id="ARBA00023002"/>
    </source>
</evidence>
<gene>
    <name evidence="3" type="ORF">M3M28_11540</name>
</gene>
<keyword evidence="1" id="KW-0560">Oxidoreductase</keyword>
<name>A0ABY4MW55_9MICO</name>
<evidence type="ECO:0000259" key="2">
    <source>
        <dbReference type="Pfam" id="PF01266"/>
    </source>
</evidence>
<dbReference type="InterPro" id="IPR006076">
    <property type="entry name" value="FAD-dep_OxRdtase"/>
</dbReference>
<organism evidence="3">
    <name type="scientific">Gulosibacter sediminis</name>
    <dbReference type="NCBI Taxonomy" id="1729695"/>
    <lineage>
        <taxon>Bacteria</taxon>
        <taxon>Bacillati</taxon>
        <taxon>Actinomycetota</taxon>
        <taxon>Actinomycetes</taxon>
        <taxon>Micrococcales</taxon>
        <taxon>Microbacteriaceae</taxon>
        <taxon>Gulosibacter</taxon>
    </lineage>
</organism>